<gene>
    <name evidence="5" type="ORF">NP439_17740</name>
</gene>
<dbReference type="SUPFAM" id="SSF46689">
    <property type="entry name" value="Homeodomain-like"/>
    <property type="match status" value="1"/>
</dbReference>
<dbReference type="InterPro" id="IPR041522">
    <property type="entry name" value="CdaR_GGDEF"/>
</dbReference>
<dbReference type="Pfam" id="PF07905">
    <property type="entry name" value="PucR"/>
    <property type="match status" value="1"/>
</dbReference>
<dbReference type="InterPro" id="IPR009057">
    <property type="entry name" value="Homeodomain-like_sf"/>
</dbReference>
<sequence length="563" mass="65076">MACTVKEIVNLQIFNIAKVKAGTAFLDKRQVDWMAVIESPVENFVRKQEFVLTTGMGCAGDPQLLFQFVKDVYESGASALAIAVGRYIFDIPAEIIRYAEENEFILIELPWELRFADIQRETMKEINLRQEQFSQNAIHIQKMLIDFVIQGKDLKDILLYVERELHCVIIFADSKGRLKASNEKPEEIIQLWNDLEVNEEMNIDESVYRQVQMIPYKNGYLLKKDIAAQSDDLVEGYFIILVENNTFLNHNMLQVLESLSAAVALWISREDAIVRTEIRLRNEFIWGLAKTPDRSLDKNIQSRAKVFGYNLNIPYICMAGYSENLDDLTKEQFSGTDFGFKSIIYYIEEEVRYAASNVNKQVAFTFDNNRLIIFLEAQSDTQSIVHHFLNLVDKRLNMLIPGILFTWGIGMHKDGMMQFYQSYKKAHSALDIGLKLNSPGERINFEDTQLNRLLLHLANNAEVKDITLSTIAPLLEYQEKREMNLIDTFIAYDNQNGNVSQASRVLNLHRQSLLYRLRKIESLTNLSLDNPDDVFLLKISIKIWLTGTLKKDREKNYLQNLSE</sequence>
<dbReference type="RefSeq" id="WP_256707179.1">
    <property type="nucleotide sequence ID" value="NZ_CP101914.1"/>
</dbReference>
<reference evidence="5" key="1">
    <citation type="submission" date="2022-07" db="EMBL/GenBank/DDBJ databases">
        <title>FELIX.</title>
        <authorList>
            <person name="Wan K.H."/>
            <person name="Park S."/>
            <person name="Lawrence Q."/>
            <person name="Eichenberger J.P."/>
            <person name="Booth B.W."/>
            <person name="Piaggio A.J."/>
            <person name="Chandler J.C."/>
            <person name="Franklin A.B."/>
            <person name="Celniker S.E."/>
        </authorList>
    </citation>
    <scope>NUCLEOTIDE SEQUENCE</scope>
    <source>
        <strain evidence="5">QA-1986 374</strain>
    </source>
</reference>
<evidence type="ECO:0000256" key="1">
    <source>
        <dbReference type="ARBA" id="ARBA00006754"/>
    </source>
</evidence>
<name>A0ABY5JP34_9BACI</name>
<feature type="domain" description="CdaR GGDEF-like" evidence="4">
    <location>
        <begin position="297"/>
        <end position="432"/>
    </location>
</feature>
<dbReference type="InterPro" id="IPR012914">
    <property type="entry name" value="PucR_dom"/>
</dbReference>
<dbReference type="Proteomes" id="UP001059773">
    <property type="component" value="Chromosome"/>
</dbReference>
<protein>
    <submittedName>
        <fullName evidence="5">PucR family transcriptional regulator ligand-binding domain-containing protein</fullName>
    </submittedName>
</protein>
<keyword evidence="6" id="KW-1185">Reference proteome</keyword>
<dbReference type="PANTHER" id="PTHR33744">
    <property type="entry name" value="CARBOHYDRATE DIACID REGULATOR"/>
    <property type="match status" value="1"/>
</dbReference>
<feature type="domain" description="Purine catabolism PurC-like" evidence="2">
    <location>
        <begin position="7"/>
        <end position="126"/>
    </location>
</feature>
<evidence type="ECO:0000259" key="2">
    <source>
        <dbReference type="Pfam" id="PF07905"/>
    </source>
</evidence>
<dbReference type="PANTHER" id="PTHR33744:SF1">
    <property type="entry name" value="DNA-BINDING TRANSCRIPTIONAL ACTIVATOR ADER"/>
    <property type="match status" value="1"/>
</dbReference>
<dbReference type="EMBL" id="CP101914">
    <property type="protein sequence ID" value="UUI01876.1"/>
    <property type="molecule type" value="Genomic_DNA"/>
</dbReference>
<dbReference type="InterPro" id="IPR042070">
    <property type="entry name" value="PucR_C-HTH_sf"/>
</dbReference>
<dbReference type="Pfam" id="PF13556">
    <property type="entry name" value="HTH_30"/>
    <property type="match status" value="1"/>
</dbReference>
<evidence type="ECO:0000313" key="6">
    <source>
        <dbReference type="Proteomes" id="UP001059773"/>
    </source>
</evidence>
<feature type="domain" description="PucR C-terminal helix-turn-helix" evidence="3">
    <location>
        <begin position="485"/>
        <end position="543"/>
    </location>
</feature>
<evidence type="ECO:0000313" key="5">
    <source>
        <dbReference type="EMBL" id="UUI01876.1"/>
    </source>
</evidence>
<dbReference type="Pfam" id="PF17853">
    <property type="entry name" value="GGDEF_2"/>
    <property type="match status" value="1"/>
</dbReference>
<dbReference type="InterPro" id="IPR025736">
    <property type="entry name" value="PucR_C-HTH_dom"/>
</dbReference>
<dbReference type="InterPro" id="IPR051448">
    <property type="entry name" value="CdaR-like_regulators"/>
</dbReference>
<organism evidence="5 6">
    <name type="scientific">Oceanobacillus jeddahense</name>
    <dbReference type="NCBI Taxonomy" id="1462527"/>
    <lineage>
        <taxon>Bacteria</taxon>
        <taxon>Bacillati</taxon>
        <taxon>Bacillota</taxon>
        <taxon>Bacilli</taxon>
        <taxon>Bacillales</taxon>
        <taxon>Bacillaceae</taxon>
        <taxon>Oceanobacillus</taxon>
    </lineage>
</organism>
<comment type="similarity">
    <text evidence="1">Belongs to the CdaR family.</text>
</comment>
<evidence type="ECO:0000259" key="3">
    <source>
        <dbReference type="Pfam" id="PF13556"/>
    </source>
</evidence>
<proteinExistence type="inferred from homology"/>
<dbReference type="Gene3D" id="1.10.10.2840">
    <property type="entry name" value="PucR C-terminal helix-turn-helix domain"/>
    <property type="match status" value="1"/>
</dbReference>
<evidence type="ECO:0000259" key="4">
    <source>
        <dbReference type="Pfam" id="PF17853"/>
    </source>
</evidence>
<accession>A0ABY5JP34</accession>